<comment type="caution">
    <text evidence="2">The sequence shown here is derived from an EMBL/GenBank/DDBJ whole genome shotgun (WGS) entry which is preliminary data.</text>
</comment>
<gene>
    <name evidence="2" type="ORF">CFC21_110446</name>
</gene>
<dbReference type="OrthoDB" id="1909438at2759"/>
<accession>A0A9R1MN49</accession>
<dbReference type="PANTHER" id="PTHR16052">
    <property type="entry name" value="TBCC DOMAIN-CONTAINING PROTEIN 1"/>
    <property type="match status" value="1"/>
</dbReference>
<dbReference type="EMBL" id="CM022231">
    <property type="protein sequence ID" value="KAF7110318.1"/>
    <property type="molecule type" value="Genomic_DNA"/>
</dbReference>
<feature type="coiled-coil region" evidence="1">
    <location>
        <begin position="78"/>
        <end position="105"/>
    </location>
</feature>
<reference evidence="2" key="2">
    <citation type="submission" date="2020-03" db="EMBL/GenBank/DDBJ databases">
        <title>The second near-complete assembly of the hexaploid bread wheat (Triticum aestivum) genome.</title>
        <authorList>
            <person name="Zimin A.V."/>
            <person name="Puiu D."/>
            <person name="Shumante A."/>
            <person name="Alonge M."/>
            <person name="Salzberg S.L."/>
        </authorList>
    </citation>
    <scope>NUCLEOTIDE SEQUENCE</scope>
    <source>
        <tissue evidence="2">Leaf</tissue>
    </source>
</reference>
<name>A0A9R1MN49_WHEAT</name>
<dbReference type="AlphaFoldDB" id="A0A9R1MN49"/>
<sequence>VAPFNTYYPQLGEHLAQVGVDPNINKWDQSFVLGVVDPHDSLSHPAGVSDVQIPSWFEAEGPTKYNPFTLPEVYWASQRKKNASLEDIQKNIRELELDDNRKKELACALHAQFKDWLYASGNIRQLYCLQGE</sequence>
<dbReference type="Proteomes" id="UP000815260">
    <property type="component" value="Chromosome 7D"/>
</dbReference>
<protein>
    <submittedName>
        <fullName evidence="2">Uncharacterized protein</fullName>
    </submittedName>
</protein>
<keyword evidence="1" id="KW-0175">Coiled coil</keyword>
<organism evidence="2">
    <name type="scientific">Triticum aestivum</name>
    <name type="common">Wheat</name>
    <dbReference type="NCBI Taxonomy" id="4565"/>
    <lineage>
        <taxon>Eukaryota</taxon>
        <taxon>Viridiplantae</taxon>
        <taxon>Streptophyta</taxon>
        <taxon>Embryophyta</taxon>
        <taxon>Tracheophyta</taxon>
        <taxon>Spermatophyta</taxon>
        <taxon>Magnoliopsida</taxon>
        <taxon>Liliopsida</taxon>
        <taxon>Poales</taxon>
        <taxon>Poaceae</taxon>
        <taxon>BOP clade</taxon>
        <taxon>Pooideae</taxon>
        <taxon>Triticodae</taxon>
        <taxon>Triticeae</taxon>
        <taxon>Triticinae</taxon>
        <taxon>Triticum</taxon>
    </lineage>
</organism>
<feature type="non-terminal residue" evidence="2">
    <location>
        <position position="1"/>
    </location>
</feature>
<dbReference type="PANTHER" id="PTHR16052:SF1">
    <property type="entry name" value="TBCC DOMAIN-CONTAINING PROTEIN 1"/>
    <property type="match status" value="1"/>
</dbReference>
<evidence type="ECO:0000256" key="1">
    <source>
        <dbReference type="SAM" id="Coils"/>
    </source>
</evidence>
<dbReference type="InterPro" id="IPR039589">
    <property type="entry name" value="TBCC1"/>
</dbReference>
<evidence type="ECO:0000313" key="2">
    <source>
        <dbReference type="EMBL" id="KAF7110318.1"/>
    </source>
</evidence>
<reference evidence="2" key="1">
    <citation type="journal article" date="2017" name="Gigascience">
        <title>The first near-complete assembly of the hexaploid bread wheat genome, Triticum aestivum.</title>
        <authorList>
            <person name="Zimin A.V."/>
            <person name="Puiu D."/>
            <person name="Hall R."/>
            <person name="Kingan S."/>
            <person name="Clavijo B.J."/>
            <person name="Salzberg S.L."/>
        </authorList>
    </citation>
    <scope>NUCLEOTIDE SEQUENCE</scope>
    <source>
        <tissue evidence="2">Leaf</tissue>
    </source>
</reference>
<proteinExistence type="predicted"/>